<feature type="domain" description="Leucine-binding protein" evidence="4">
    <location>
        <begin position="34"/>
        <end position="371"/>
    </location>
</feature>
<dbReference type="Pfam" id="PF13458">
    <property type="entry name" value="Peripla_BP_6"/>
    <property type="match status" value="1"/>
</dbReference>
<evidence type="ECO:0000259" key="4">
    <source>
        <dbReference type="Pfam" id="PF13458"/>
    </source>
</evidence>
<dbReference type="Proteomes" id="UP000031637">
    <property type="component" value="Chromosome"/>
</dbReference>
<evidence type="ECO:0000313" key="6">
    <source>
        <dbReference type="Proteomes" id="UP000031637"/>
    </source>
</evidence>
<evidence type="ECO:0000313" key="5">
    <source>
        <dbReference type="EMBL" id="BAO29520.1"/>
    </source>
</evidence>
<evidence type="ECO:0000256" key="1">
    <source>
        <dbReference type="ARBA" id="ARBA00010062"/>
    </source>
</evidence>
<dbReference type="SUPFAM" id="SSF53822">
    <property type="entry name" value="Periplasmic binding protein-like I"/>
    <property type="match status" value="1"/>
</dbReference>
<name>W0SFI0_9PROT</name>
<dbReference type="RefSeq" id="WP_041098577.1">
    <property type="nucleotide sequence ID" value="NZ_AP012547.1"/>
</dbReference>
<dbReference type="STRING" id="1223802.SUTH_01728"/>
<keyword evidence="2 3" id="KW-0732">Signal</keyword>
<feature type="signal peptide" evidence="3">
    <location>
        <begin position="1"/>
        <end position="24"/>
    </location>
</feature>
<gene>
    <name evidence="5" type="ORF">SUTH_01728</name>
</gene>
<sequence length="409" mass="44033">MMKRKLLTLALSALLMPAAGSALAQAGKISGDVVKIAVLTDMSGVYSALGGKGSVIGAEMAIEDFKAQFKPKFKIELVSADHQNKADVGSNKAREWYDTQGVDMITDVLNSGVAIAVAKVTTEKNKIMLNTGAASTRLTNEDCAPNNVVHYVYDTYALANGPGKAVTKQGKDSWFFLTADYAFGHSLEKDTTEAVKANGGKVLGAVRHPLNASDFSSFLLQAQASKAKVVGLANAGGDTINSIKAANEFGLTKNQTVVGLLTTIVDIHALGLPTTQGMMFTEGFYWNLNKETREFSRRFFSRHKGMPNMLPAGTYSAVLHYLKAVQAAGTDDTAAVMKQMKATPINDAFAKGGKIREDGRMVHDMYLVEVKKPADSKEPWDYYNVKQVIPGDEAFQPMSLSRCPAVAKK</sequence>
<dbReference type="InterPro" id="IPR051010">
    <property type="entry name" value="BCAA_transport"/>
</dbReference>
<accession>W0SFI0</accession>
<dbReference type="PANTHER" id="PTHR30483:SF6">
    <property type="entry name" value="PERIPLASMIC BINDING PROTEIN OF ABC TRANSPORTER FOR NATURAL AMINO ACIDS"/>
    <property type="match status" value="1"/>
</dbReference>
<keyword evidence="6" id="KW-1185">Reference proteome</keyword>
<dbReference type="PANTHER" id="PTHR30483">
    <property type="entry name" value="LEUCINE-SPECIFIC-BINDING PROTEIN"/>
    <property type="match status" value="1"/>
</dbReference>
<dbReference type="EMBL" id="AP012547">
    <property type="protein sequence ID" value="BAO29520.1"/>
    <property type="molecule type" value="Genomic_DNA"/>
</dbReference>
<dbReference type="AlphaFoldDB" id="W0SFI0"/>
<feature type="chain" id="PRO_5004795370" evidence="3">
    <location>
        <begin position="25"/>
        <end position="409"/>
    </location>
</feature>
<comment type="similarity">
    <text evidence="1">Belongs to the leucine-binding protein family.</text>
</comment>
<reference evidence="5 6" key="1">
    <citation type="journal article" date="2014" name="Syst. Appl. Microbiol.">
        <title>Complete genomes of freshwater sulfur oxidizers Sulfuricella denitrificans skB26 and Sulfuritalea hydrogenivorans sk43H: genetic insights into the sulfur oxidation pathway of betaproteobacteria.</title>
        <authorList>
            <person name="Watanabe T."/>
            <person name="Kojima H."/>
            <person name="Fukui M."/>
        </authorList>
    </citation>
    <scope>NUCLEOTIDE SEQUENCE [LARGE SCALE GENOMIC DNA]</scope>
    <source>
        <strain evidence="5">DSM22779</strain>
    </source>
</reference>
<dbReference type="KEGG" id="shd:SUTH_01728"/>
<dbReference type="OrthoDB" id="8887944at2"/>
<evidence type="ECO:0000256" key="2">
    <source>
        <dbReference type="ARBA" id="ARBA00022729"/>
    </source>
</evidence>
<protein>
    <submittedName>
        <fullName evidence="5">ABC transporter substrate-binding protein</fullName>
    </submittedName>
</protein>
<dbReference type="InterPro" id="IPR028081">
    <property type="entry name" value="Leu-bd"/>
</dbReference>
<dbReference type="HOGENOM" id="CLU_027128_1_0_4"/>
<dbReference type="CDD" id="cd06327">
    <property type="entry name" value="PBP1_SBP-like"/>
    <property type="match status" value="1"/>
</dbReference>
<dbReference type="Gene3D" id="3.40.50.2300">
    <property type="match status" value="2"/>
</dbReference>
<dbReference type="InterPro" id="IPR028082">
    <property type="entry name" value="Peripla_BP_I"/>
</dbReference>
<evidence type="ECO:0000256" key="3">
    <source>
        <dbReference type="SAM" id="SignalP"/>
    </source>
</evidence>
<proteinExistence type="inferred from homology"/>
<organism evidence="5 6">
    <name type="scientific">Sulfuritalea hydrogenivorans sk43H</name>
    <dbReference type="NCBI Taxonomy" id="1223802"/>
    <lineage>
        <taxon>Bacteria</taxon>
        <taxon>Pseudomonadati</taxon>
        <taxon>Pseudomonadota</taxon>
        <taxon>Betaproteobacteria</taxon>
        <taxon>Nitrosomonadales</taxon>
        <taxon>Sterolibacteriaceae</taxon>
        <taxon>Sulfuritalea</taxon>
    </lineage>
</organism>